<sequence length="1200" mass="134204">MGQSRAVFIAEGRVGQTCKLVQQSPEGPCKRRRAASSGQQQRSRSLSPYLTRVGGGYDYIYPKIPFNDDLQYSLPRPDKGLTSGQRATRPQSEDVAEQATGRGPRGITRPLSVSVQACQREYDQRMLSEIILQAEAIAAQDRWLGKSQARLIPSPVGVAHMLQAYQKVLPRHGIIAAEDTYYYRMVITLSLRPEADWWDKLQAERSLLRGTRGLSQPQPGHLTITPRRLDPMQLPALEHTPTAAPSPQEARSEAAEPATEAHSRQENIPAPADAWQEVADEFLRRSAERAPLLRSRSASPQRLRQAPQPPPRQTAATRRRRPTLREETHAPLAQHPSPCGFHADAWQGDRQPQQREARGSSFGDYAAAEADHGTVPQHRTVLGSGAQIGEREAELCREQRGIVQRWLHSASGCNSGSGGDRIPAAWPLPAAPDRHRRPNIKAEPFSTRQRAGYTDRRQETFGRDVTGGRSPRRGLEGRDGFGASISPVRHRSASPDVARRGVRMSAQEGPRRKGERARSASPPSARSAPRQLPRKSAVPTSAEAAARQLRASYAEWQSATRRLVAVGHRATRHRRWKTCCRAFQAWHAAAVARERRASAKLEADAHWQQREKRARFSHWRAAVGAAAQKYDGHASIRCRRRTLRAWHANTASSQQKRLKRTGAMQHAAGRMRNRMEAAAFQGWRAGARWRVGARQKVDRCSRRMQSLNKSRAFAKWLESAQARHDARQVKEQRIREMQAYRLSKLFHFWRLRATQKGIRRGTAVRALRAMRNLTARRAFLAWQAKASSALHRKDMVARALQRLRNSTLHAAWSAWSQKAVRKGGNREKLALALQAMQGRTARALLRAWSAWAGGRSRRVDICTTAVTRLRSRLLSAAFAGWAQRAPRTAALRAKATAVVLRWRDRSLTAAFGRWADHARLAGTHRHVIAATVARITSQKLAVAFASWAEYAPESALQRRKVQRALAALRSRAAAAAFRSWADFAPRSAQNKAQLAAAVGRLRSAAAAAALAGWVGFAARKVARKEATVVARYFRTRRLLGCTFADWLRNALEDADERRVLQMCVHRLQSGCVCRAFDGWLSRVETKAVAREKMQLVRVALMEGTKVRCWNTWLEAVEEGRATRVLLHCAVAHWSLHALRAALTHWRHQLQGSKTLGQRAMSICARLMNSVLVRPSLPQAYTRGQGLRAAKAPPRDLANLL</sequence>
<evidence type="ECO:0000313" key="3">
    <source>
        <dbReference type="Proteomes" id="UP000007264"/>
    </source>
</evidence>
<evidence type="ECO:0000256" key="1">
    <source>
        <dbReference type="SAM" id="MobiDB-lite"/>
    </source>
</evidence>
<evidence type="ECO:0000313" key="2">
    <source>
        <dbReference type="EMBL" id="EIE25191.1"/>
    </source>
</evidence>
<dbReference type="GeneID" id="17043193"/>
<dbReference type="Proteomes" id="UP000007264">
    <property type="component" value="Unassembled WGS sequence"/>
</dbReference>
<reference evidence="2 3" key="1">
    <citation type="journal article" date="2012" name="Genome Biol.">
        <title>The genome of the polar eukaryotic microalga coccomyxa subellipsoidea reveals traits of cold adaptation.</title>
        <authorList>
            <person name="Blanc G."/>
            <person name="Agarkova I."/>
            <person name="Grimwood J."/>
            <person name="Kuo A."/>
            <person name="Brueggeman A."/>
            <person name="Dunigan D."/>
            <person name="Gurnon J."/>
            <person name="Ladunga I."/>
            <person name="Lindquist E."/>
            <person name="Lucas S."/>
            <person name="Pangilinan J."/>
            <person name="Proschold T."/>
            <person name="Salamov A."/>
            <person name="Schmutz J."/>
            <person name="Weeks D."/>
            <person name="Yamada T."/>
            <person name="Claverie J.M."/>
            <person name="Grigoriev I."/>
            <person name="Van Etten J."/>
            <person name="Lomsadze A."/>
            <person name="Borodovsky M."/>
        </authorList>
    </citation>
    <scope>NUCLEOTIDE SEQUENCE [LARGE SCALE GENOMIC DNA]</scope>
    <source>
        <strain evidence="2 3">C-169</strain>
    </source>
</reference>
<dbReference type="PANTHER" id="PTHR22028">
    <property type="entry name" value="SFI1 SPINDLE BODY DOMAIN-CONTAINING PROTEIN-RELATED"/>
    <property type="match status" value="1"/>
</dbReference>
<comment type="caution">
    <text evidence="2">The sequence shown here is derived from an EMBL/GenBank/DDBJ whole genome shotgun (WGS) entry which is preliminary data.</text>
</comment>
<feature type="region of interest" description="Disordered" evidence="1">
    <location>
        <begin position="238"/>
        <end position="271"/>
    </location>
</feature>
<protein>
    <recommendedName>
        <fullName evidence="4">Sfi1 spindle body domain-containing protein</fullName>
    </recommendedName>
</protein>
<dbReference type="InterPro" id="IPR052270">
    <property type="entry name" value="CACF_protein"/>
</dbReference>
<gene>
    <name evidence="2" type="ORF">COCSUDRAFT_61434</name>
</gene>
<evidence type="ECO:0008006" key="4">
    <source>
        <dbReference type="Google" id="ProtNLM"/>
    </source>
</evidence>
<feature type="compositionally biased region" description="Basic and acidic residues" evidence="1">
    <location>
        <begin position="509"/>
        <end position="518"/>
    </location>
</feature>
<keyword evidence="3" id="KW-1185">Reference proteome</keyword>
<feature type="region of interest" description="Disordered" evidence="1">
    <location>
        <begin position="72"/>
        <end position="108"/>
    </location>
</feature>
<dbReference type="AlphaFoldDB" id="I0Z3H2"/>
<dbReference type="PANTHER" id="PTHR22028:SF9">
    <property type="entry name" value="SFI1 SPINDLE BODY DOMAIN-CONTAINING PROTEIN"/>
    <property type="match status" value="1"/>
</dbReference>
<dbReference type="EMBL" id="AGSI01000004">
    <property type="protein sequence ID" value="EIE25191.1"/>
    <property type="molecule type" value="Genomic_DNA"/>
</dbReference>
<organism evidence="2 3">
    <name type="scientific">Coccomyxa subellipsoidea (strain C-169)</name>
    <name type="common">Green microalga</name>
    <dbReference type="NCBI Taxonomy" id="574566"/>
    <lineage>
        <taxon>Eukaryota</taxon>
        <taxon>Viridiplantae</taxon>
        <taxon>Chlorophyta</taxon>
        <taxon>core chlorophytes</taxon>
        <taxon>Trebouxiophyceae</taxon>
        <taxon>Trebouxiophyceae incertae sedis</taxon>
        <taxon>Coccomyxaceae</taxon>
        <taxon>Coccomyxa</taxon>
        <taxon>Coccomyxa subellipsoidea</taxon>
    </lineage>
</organism>
<dbReference type="eggNOG" id="ENOG502STTE">
    <property type="taxonomic scope" value="Eukaryota"/>
</dbReference>
<feature type="region of interest" description="Disordered" evidence="1">
    <location>
        <begin position="290"/>
        <end position="361"/>
    </location>
</feature>
<feature type="region of interest" description="Disordered" evidence="1">
    <location>
        <begin position="24"/>
        <end position="47"/>
    </location>
</feature>
<name>I0Z3H2_COCSC</name>
<dbReference type="RefSeq" id="XP_005649735.1">
    <property type="nucleotide sequence ID" value="XM_005649678.1"/>
</dbReference>
<dbReference type="OrthoDB" id="551226at2759"/>
<feature type="compositionally biased region" description="Basic and acidic residues" evidence="1">
    <location>
        <begin position="250"/>
        <end position="265"/>
    </location>
</feature>
<dbReference type="KEGG" id="csl:COCSUDRAFT_61434"/>
<feature type="compositionally biased region" description="Basic and acidic residues" evidence="1">
    <location>
        <begin position="453"/>
        <end position="462"/>
    </location>
</feature>
<feature type="region of interest" description="Disordered" evidence="1">
    <location>
        <begin position="428"/>
        <end position="542"/>
    </location>
</feature>
<proteinExistence type="predicted"/>
<dbReference type="GO" id="GO:0019902">
    <property type="term" value="F:phosphatase binding"/>
    <property type="evidence" value="ECO:0007669"/>
    <property type="project" value="TreeGrafter"/>
</dbReference>
<accession>I0Z3H2</accession>
<feature type="compositionally biased region" description="Low complexity" evidence="1">
    <location>
        <begin position="35"/>
        <end position="47"/>
    </location>
</feature>
<feature type="compositionally biased region" description="Low complexity" evidence="1">
    <location>
        <begin position="519"/>
        <end position="530"/>
    </location>
</feature>